<keyword evidence="1" id="KW-0175">Coiled coil</keyword>
<feature type="coiled-coil region" evidence="1">
    <location>
        <begin position="391"/>
        <end position="418"/>
    </location>
</feature>
<dbReference type="RefSeq" id="WP_061165152.1">
    <property type="nucleotide sequence ID" value="NZ_FCOI02000062.1"/>
</dbReference>
<evidence type="ECO:0000256" key="1">
    <source>
        <dbReference type="SAM" id="Coils"/>
    </source>
</evidence>
<evidence type="ECO:0000313" key="3">
    <source>
        <dbReference type="Proteomes" id="UP000054624"/>
    </source>
</evidence>
<accession>A0A158DX09</accession>
<dbReference type="AlphaFoldDB" id="A0A158DX09"/>
<feature type="coiled-coil region" evidence="1">
    <location>
        <begin position="190"/>
        <end position="217"/>
    </location>
</feature>
<name>A0A158DX09_9BURK</name>
<keyword evidence="3" id="KW-1185">Reference proteome</keyword>
<dbReference type="STRING" id="1777137.AWB76_07657"/>
<gene>
    <name evidence="2" type="ORF">AWB76_07657</name>
</gene>
<sequence>MKFRLQSLTLALRRDTIKIDFADVSYFWGQMGAGKTSIVRLVDYCLGGNIQLTPAMQNEFEGAKLELILAGGTLLIERPRGADRVIAIWSEDGSDYQLTLPARKADGEVLPGTDVENLSDLLFRLSGIKPPKVRKSKLKEDSESARLSIRDLLWYCYLDQDEIDSSFFHLDEDAPFYMRNKSRDVLRYVVGFHDEHVAELEAQLDQLRGERQALNATIGGLARALKDTGVESEQQIRTRIIHLRSRAADLGNQIDRARALADSERQTTHAADSLREQARLLGDELAHIDDQCTNLSESRERDQRHLHEIETLTLKFRRSVSAKAILTGVAFQSCPRCTQSLPERALGCCSVCGQTDDVDAIDPTEMALVDRDVRARITDLTAVLAHTDNELSTLRIRRDNILKRKDRIERERNEALARYDTAYLSTVIGYERERAAFLQEADNLAGFARLPRMLEQHRALLANIVAREQTVREQLMAARAASQSDTTNLDRLKVLFLDCLVRAGVPGITREDRVEIPLPSFFPAVYGSEPGDHAVTSFATLSSGGKKTLFKCCFAVAVHRLAAELGAPLPEILIIDSPMKNISERENRTQFEGFYRMLYELERSEFRGIQLVLIDKEFSAPKLAYGFTLIERHMRPADSAFPPLIPYYSGK</sequence>
<dbReference type="Gene3D" id="3.40.50.300">
    <property type="entry name" value="P-loop containing nucleotide triphosphate hydrolases"/>
    <property type="match status" value="1"/>
</dbReference>
<proteinExistence type="predicted"/>
<protein>
    <recommendedName>
        <fullName evidence="4">Rad50/SbcC-type AAA domain-containing protein</fullName>
    </recommendedName>
</protein>
<evidence type="ECO:0008006" key="4">
    <source>
        <dbReference type="Google" id="ProtNLM"/>
    </source>
</evidence>
<dbReference type="EMBL" id="FCOI02000062">
    <property type="protein sequence ID" value="SAK99142.1"/>
    <property type="molecule type" value="Genomic_DNA"/>
</dbReference>
<dbReference type="InterPro" id="IPR027417">
    <property type="entry name" value="P-loop_NTPase"/>
</dbReference>
<dbReference type="OrthoDB" id="103556at2"/>
<evidence type="ECO:0000313" key="2">
    <source>
        <dbReference type="EMBL" id="SAK99142.1"/>
    </source>
</evidence>
<reference evidence="3" key="1">
    <citation type="submission" date="2016-01" db="EMBL/GenBank/DDBJ databases">
        <authorList>
            <person name="Peeters Charlotte."/>
        </authorList>
    </citation>
    <scope>NUCLEOTIDE SEQUENCE [LARGE SCALE GENOMIC DNA]</scope>
</reference>
<organism evidence="2 3">
    <name type="scientific">Caballeronia temeraria</name>
    <dbReference type="NCBI Taxonomy" id="1777137"/>
    <lineage>
        <taxon>Bacteria</taxon>
        <taxon>Pseudomonadati</taxon>
        <taxon>Pseudomonadota</taxon>
        <taxon>Betaproteobacteria</taxon>
        <taxon>Burkholderiales</taxon>
        <taxon>Burkholderiaceae</taxon>
        <taxon>Caballeronia</taxon>
    </lineage>
</organism>
<dbReference type="Proteomes" id="UP000054624">
    <property type="component" value="Unassembled WGS sequence"/>
</dbReference>